<gene>
    <name evidence="3" type="ORF">MFIFM68171_04639</name>
</gene>
<protein>
    <submittedName>
        <fullName evidence="3">Uncharacterized protein</fullName>
    </submittedName>
</protein>
<keyword evidence="2" id="KW-0732">Signal</keyword>
<dbReference type="RefSeq" id="XP_070916160.1">
    <property type="nucleotide sequence ID" value="XM_071060059.1"/>
</dbReference>
<evidence type="ECO:0000313" key="3">
    <source>
        <dbReference type="EMBL" id="GAB1314429.1"/>
    </source>
</evidence>
<feature type="signal peptide" evidence="2">
    <location>
        <begin position="1"/>
        <end position="17"/>
    </location>
</feature>
<dbReference type="GeneID" id="98175382"/>
<feature type="region of interest" description="Disordered" evidence="1">
    <location>
        <begin position="119"/>
        <end position="153"/>
    </location>
</feature>
<accession>A0ABQ0G9T0</accession>
<comment type="caution">
    <text evidence="3">The sequence shown here is derived from an EMBL/GenBank/DDBJ whole genome shotgun (WGS) entry which is preliminary data.</text>
</comment>
<reference evidence="3 4" key="1">
    <citation type="submission" date="2024-09" db="EMBL/GenBank/DDBJ databases">
        <title>Itraconazole resistance in Madurella fahalii resulting from another homologue of gene encoding cytochrome P450 14-alpha sterol demethylase (CYP51).</title>
        <authorList>
            <person name="Yoshioka I."/>
            <person name="Fahal A.H."/>
            <person name="Kaneko S."/>
            <person name="Yaguchi T."/>
        </authorList>
    </citation>
    <scope>NUCLEOTIDE SEQUENCE [LARGE SCALE GENOMIC DNA]</scope>
    <source>
        <strain evidence="3 4">IFM 68171</strain>
    </source>
</reference>
<dbReference type="EMBL" id="BAAFSV010000002">
    <property type="protein sequence ID" value="GAB1314429.1"/>
    <property type="molecule type" value="Genomic_DNA"/>
</dbReference>
<proteinExistence type="predicted"/>
<name>A0ABQ0G9T0_9PEZI</name>
<organism evidence="3 4">
    <name type="scientific">Madurella fahalii</name>
    <dbReference type="NCBI Taxonomy" id="1157608"/>
    <lineage>
        <taxon>Eukaryota</taxon>
        <taxon>Fungi</taxon>
        <taxon>Dikarya</taxon>
        <taxon>Ascomycota</taxon>
        <taxon>Pezizomycotina</taxon>
        <taxon>Sordariomycetes</taxon>
        <taxon>Sordariomycetidae</taxon>
        <taxon>Sordariales</taxon>
        <taxon>Sordariales incertae sedis</taxon>
        <taxon>Madurella</taxon>
    </lineage>
</organism>
<evidence type="ECO:0000256" key="2">
    <source>
        <dbReference type="SAM" id="SignalP"/>
    </source>
</evidence>
<sequence>MATILLLLVALFQVTLSQQYFTRGCADTIHEVNANDCHQVIDGFSQYESSGYITLGPGDSLTIYQGSCEGILINNMKTSININEATVAFNMTAHIFNICITGGMYGGFKTNEITAKLYRNSEGSEPESQLGRRERGRRLRGAAERSRKETRMADEGESGSACFASFAYDAVFNSDDCHQAIDVISQVSESGYIQLQPGNCLVRRFGTCTGWVCNKPDYYGAINEATLAWQMTANIFNPCITQKDCGHWWDEDIWGGLCNDPPDDVLIGWYLNEVSIFDVAKSMRLDPIPLA</sequence>
<feature type="compositionally biased region" description="Basic and acidic residues" evidence="1">
    <location>
        <begin position="141"/>
        <end position="153"/>
    </location>
</feature>
<keyword evidence="4" id="KW-1185">Reference proteome</keyword>
<evidence type="ECO:0000313" key="4">
    <source>
        <dbReference type="Proteomes" id="UP001628179"/>
    </source>
</evidence>
<evidence type="ECO:0000256" key="1">
    <source>
        <dbReference type="SAM" id="MobiDB-lite"/>
    </source>
</evidence>
<dbReference type="Proteomes" id="UP001628179">
    <property type="component" value="Unassembled WGS sequence"/>
</dbReference>
<feature type="chain" id="PRO_5047046266" evidence="2">
    <location>
        <begin position="18"/>
        <end position="291"/>
    </location>
</feature>